<evidence type="ECO:0000256" key="1">
    <source>
        <dbReference type="SAM" id="Coils"/>
    </source>
</evidence>
<dbReference type="Pfam" id="PF25422">
    <property type="entry name" value="DUF7892"/>
    <property type="match status" value="1"/>
</dbReference>
<feature type="compositionally biased region" description="Basic and acidic residues" evidence="2">
    <location>
        <begin position="1196"/>
        <end position="1205"/>
    </location>
</feature>
<feature type="coiled-coil region" evidence="1">
    <location>
        <begin position="618"/>
        <end position="645"/>
    </location>
</feature>
<feature type="compositionally biased region" description="Polar residues" evidence="2">
    <location>
        <begin position="167"/>
        <end position="178"/>
    </location>
</feature>
<evidence type="ECO:0000313" key="5">
    <source>
        <dbReference type="Proteomes" id="UP000192927"/>
    </source>
</evidence>
<evidence type="ECO:0000256" key="2">
    <source>
        <dbReference type="SAM" id="MobiDB-lite"/>
    </source>
</evidence>
<organism evidence="4 5">
    <name type="scientific">Lasallia pustulata</name>
    <dbReference type="NCBI Taxonomy" id="136370"/>
    <lineage>
        <taxon>Eukaryota</taxon>
        <taxon>Fungi</taxon>
        <taxon>Dikarya</taxon>
        <taxon>Ascomycota</taxon>
        <taxon>Pezizomycotina</taxon>
        <taxon>Lecanoromycetes</taxon>
        <taxon>OSLEUM clade</taxon>
        <taxon>Umbilicariomycetidae</taxon>
        <taxon>Umbilicariales</taxon>
        <taxon>Umbilicariaceae</taxon>
        <taxon>Lasallia</taxon>
    </lineage>
</organism>
<dbReference type="InterPro" id="IPR036047">
    <property type="entry name" value="F-box-like_dom_sf"/>
</dbReference>
<evidence type="ECO:0000313" key="4">
    <source>
        <dbReference type="EMBL" id="SLM40686.1"/>
    </source>
</evidence>
<accession>A0A1W5DC82</accession>
<reference evidence="5" key="1">
    <citation type="submission" date="2017-03" db="EMBL/GenBank/DDBJ databases">
        <authorList>
            <person name="Sharma R."/>
            <person name="Thines M."/>
        </authorList>
    </citation>
    <scope>NUCLEOTIDE SEQUENCE [LARGE SCALE GENOMIC DNA]</scope>
</reference>
<feature type="region of interest" description="Disordered" evidence="2">
    <location>
        <begin position="1274"/>
        <end position="1312"/>
    </location>
</feature>
<feature type="region of interest" description="Disordered" evidence="2">
    <location>
        <begin position="461"/>
        <end position="490"/>
    </location>
</feature>
<evidence type="ECO:0000259" key="3">
    <source>
        <dbReference type="Pfam" id="PF25422"/>
    </source>
</evidence>
<feature type="compositionally biased region" description="Low complexity" evidence="2">
    <location>
        <begin position="7"/>
        <end position="18"/>
    </location>
</feature>
<protein>
    <submittedName>
        <fullName evidence="4">F-box domain</fullName>
    </submittedName>
</protein>
<feature type="region of interest" description="Disordered" evidence="2">
    <location>
        <begin position="506"/>
        <end position="537"/>
    </location>
</feature>
<dbReference type="EMBL" id="FWEW01003741">
    <property type="protein sequence ID" value="SLM40686.1"/>
    <property type="molecule type" value="Genomic_DNA"/>
</dbReference>
<proteinExistence type="predicted"/>
<feature type="compositionally biased region" description="Basic and acidic residues" evidence="2">
    <location>
        <begin position="461"/>
        <end position="470"/>
    </location>
</feature>
<feature type="compositionally biased region" description="Polar residues" evidence="2">
    <location>
        <begin position="1287"/>
        <end position="1304"/>
    </location>
</feature>
<feature type="compositionally biased region" description="Basic and acidic residues" evidence="2">
    <location>
        <begin position="1510"/>
        <end position="1529"/>
    </location>
</feature>
<feature type="compositionally biased region" description="Polar residues" evidence="2">
    <location>
        <begin position="130"/>
        <end position="145"/>
    </location>
</feature>
<dbReference type="CDD" id="cd09917">
    <property type="entry name" value="F-box_SF"/>
    <property type="match status" value="1"/>
</dbReference>
<feature type="region of interest" description="Disordered" evidence="2">
    <location>
        <begin position="1"/>
        <end position="188"/>
    </location>
</feature>
<sequence length="1529" mass="171263">MYLSPGSDATSSDLYSSSEPDDEAEPPSPSQTSSVATDGRQLSSANPAPGLEGLTTTRTRRRSRADHGPLPSSGSANQETTPGVLYAMTRPGDNATDGPHKRKRDDGQTSRDSTSFRSASYHLGRLSPLSDANSGGNQLRPSSSRSGRDSLRNRSPDKKRIRISGDFSGSVTQATSGTNGPGDSYLPHGPSGMPAEIWQHIFHFVPPVSLGRLLRVNRAFNRYLAPRKADEKLVMDPVNGAVHPVHPEVIWAASRKRFCPGLPKPIRDVPELVMWRMLRGNNCQFCKETKVLSVKDGQINQWEAGPGNDGVRVIWPFGIRCCGKCLQEQSEKEVTLDLFSTFPRYLKPALPFALVTASNHFIPSSLVRTNTLPTTLVLTKLYYKPHLQEMESRLEEVRELGPATAEEWIKGLDLEGKNRLNESARWEQWEARGGLKKVNSRPQPRRSVCPGGFVAETSDVKVKGETHSDRSTPQSGTYCPGPTGGHNSPVHGTFVDSLQPTYLGPPSVHSRRLVGTPTQDGFSTRPPASFHQARAERSIHDANEAKAARRAEIERRCMDLDPPLKPSVLHLMESFQASIQISTGLTDQAWQVLKPRLLAQRDEAERREHEKFQQSQILTAKFEERRQQEAQLKDTKERLEREWEEIQAPVRDRLALYADEFINSKWRRGKSITKDTSPKFAADVLIHVRERFYDYVASEDAAARAAGELIRVDPPNGPPSRKLILENMKWLFDSRIKPLTERFQKELFLCNDCEGNFKFYGFEGVIQHYAAKHTATLSMGSVVVYWRAEWPEHPPFHPNPTAAKTQHYLIPTPMPAPMQGQYGRVPQIAQAPYGNGYGPTTDAGPQYAPRPYNYSHYSPAPYRPGYLGHTGEGPFQPPPTHFPYSQGGQESAAYQPPGLYASGFSAPENRGSGIANGHSRYTGPPYAQPPQGYVSSSYPNRTYSGLQQNQSMEYLGNDVVYPIHTQEPASVAVGAPTFIPRPLPQQRGPDDSVRTGPNRMHDLYQLQLDEMAQQARDIWFGTSGIKDIPSSVRISVVIHHVVARFEEKYTNAPSLAMFIDGLEHKPLMKPIRGLNGLACKTCVTTGNPSGAIAHSHPQLLGGERKLYTLPHLLNHFRISHVERTRPIIIPQNGIESLPLDWKHDMIELPRDSVIAELTYAPGMDDSSSRPNTTPPPPESAYRHVSEDGEVGEDPPPLEHKSRDASPVEGISAADRFLNEIEPGPEVVDFGRISKNASDRGDRPGTAWTEERGDMRQVSHVMESADDRVWASEIDSRHTEGNDLHVSSVRTGPSGSSVQSPQATSAAYHHDDHGRRLSNTQIAIDHVHPIERSPGPYPARESRPPAIFEDRYGDTHQSHSGPEDRYERFVAPQVSNYRTRSRSPPPIPVEAAYYRTRSPIVIPRHESVYRVRSPSLHHDLRAQRVPGYEYSLVRDRYGYINDRDYPEEQSRRRIGYVPVQMEERSSLEPSRYVVAHPLEHRDPPGYVRFERGYAGQPIYERNVQLYQADPRAYESRHSRAPRNQDPRYEY</sequence>
<name>A0A1W5DC82_9LECA</name>
<keyword evidence="5" id="KW-1185">Reference proteome</keyword>
<keyword evidence="1" id="KW-0175">Coiled coil</keyword>
<feature type="compositionally biased region" description="Polar residues" evidence="2">
    <location>
        <begin position="72"/>
        <end position="81"/>
    </location>
</feature>
<feature type="region of interest" description="Disordered" evidence="2">
    <location>
        <begin position="1160"/>
        <end position="1206"/>
    </location>
</feature>
<dbReference type="SUPFAM" id="SSF81383">
    <property type="entry name" value="F-box domain"/>
    <property type="match status" value="1"/>
</dbReference>
<feature type="region of interest" description="Disordered" evidence="2">
    <location>
        <begin position="1508"/>
        <end position="1529"/>
    </location>
</feature>
<feature type="domain" description="DUF7892" evidence="3">
    <location>
        <begin position="1002"/>
        <end position="1167"/>
    </location>
</feature>
<dbReference type="Proteomes" id="UP000192927">
    <property type="component" value="Unassembled WGS sequence"/>
</dbReference>
<feature type="compositionally biased region" description="Polar residues" evidence="2">
    <location>
        <begin position="31"/>
        <end position="46"/>
    </location>
</feature>
<dbReference type="InterPro" id="IPR057214">
    <property type="entry name" value="DUF7892"/>
</dbReference>
<feature type="compositionally biased region" description="Basic and acidic residues" evidence="2">
    <location>
        <begin position="146"/>
        <end position="158"/>
    </location>
</feature>